<evidence type="ECO:0000256" key="1">
    <source>
        <dbReference type="ARBA" id="ARBA00022679"/>
    </source>
</evidence>
<evidence type="ECO:0000313" key="7">
    <source>
        <dbReference type="Proteomes" id="UP000318413"/>
    </source>
</evidence>
<keyword evidence="1" id="KW-0808">Transferase</keyword>
<comment type="caution">
    <text evidence="6">The sequence shown here is derived from an EMBL/GenBank/DDBJ whole genome shotgun (WGS) entry which is preliminary data.</text>
</comment>
<dbReference type="Gene3D" id="1.10.510.10">
    <property type="entry name" value="Transferase(Phosphotransferase) domain 1"/>
    <property type="match status" value="1"/>
</dbReference>
<gene>
    <name evidence="6" type="ORF">EAH84_10785</name>
</gene>
<organism evidence="6 7">
    <name type="scientific">Sphingomonas oligophenolica</name>
    <dbReference type="NCBI Taxonomy" id="301154"/>
    <lineage>
        <taxon>Bacteria</taxon>
        <taxon>Pseudomonadati</taxon>
        <taxon>Pseudomonadota</taxon>
        <taxon>Alphaproteobacteria</taxon>
        <taxon>Sphingomonadales</taxon>
        <taxon>Sphingomonadaceae</taxon>
        <taxon>Sphingomonas</taxon>
    </lineage>
</organism>
<keyword evidence="6" id="KW-0723">Serine/threonine-protein kinase</keyword>
<dbReference type="SUPFAM" id="SSF56112">
    <property type="entry name" value="Protein kinase-like (PK-like)"/>
    <property type="match status" value="1"/>
</dbReference>
<evidence type="ECO:0000313" key="6">
    <source>
        <dbReference type="EMBL" id="TPG11968.1"/>
    </source>
</evidence>
<evidence type="ECO:0000259" key="5">
    <source>
        <dbReference type="PROSITE" id="PS50011"/>
    </source>
</evidence>
<keyword evidence="3 6" id="KW-0418">Kinase</keyword>
<keyword evidence="2" id="KW-0547">Nucleotide-binding</keyword>
<dbReference type="GO" id="GO:0004674">
    <property type="term" value="F:protein serine/threonine kinase activity"/>
    <property type="evidence" value="ECO:0007669"/>
    <property type="project" value="UniProtKB-KW"/>
</dbReference>
<evidence type="ECO:0000256" key="4">
    <source>
        <dbReference type="ARBA" id="ARBA00022840"/>
    </source>
</evidence>
<dbReference type="PROSITE" id="PS50011">
    <property type="entry name" value="PROTEIN_KINASE_DOM"/>
    <property type="match status" value="1"/>
</dbReference>
<dbReference type="PANTHER" id="PTHR43289">
    <property type="entry name" value="MITOGEN-ACTIVATED PROTEIN KINASE KINASE KINASE 20-RELATED"/>
    <property type="match status" value="1"/>
</dbReference>
<keyword evidence="7" id="KW-1185">Reference proteome</keyword>
<dbReference type="SMART" id="SM00220">
    <property type="entry name" value="S_TKc"/>
    <property type="match status" value="1"/>
</dbReference>
<dbReference type="AlphaFoldDB" id="A0A502CG55"/>
<dbReference type="OrthoDB" id="9801841at2"/>
<dbReference type="GO" id="GO:0005524">
    <property type="term" value="F:ATP binding"/>
    <property type="evidence" value="ECO:0007669"/>
    <property type="project" value="UniProtKB-KW"/>
</dbReference>
<name>A0A502CG55_9SPHN</name>
<reference evidence="6 7" key="1">
    <citation type="journal article" date="2019" name="Environ. Microbiol.">
        <title>Species interactions and distinct microbial communities in high Arctic permafrost affected cryosols are associated with the CH4 and CO2 gas fluxes.</title>
        <authorList>
            <person name="Altshuler I."/>
            <person name="Hamel J."/>
            <person name="Turney S."/>
            <person name="Magnuson E."/>
            <person name="Levesque R."/>
            <person name="Greer C."/>
            <person name="Whyte L.G."/>
        </authorList>
    </citation>
    <scope>NUCLEOTIDE SEQUENCE [LARGE SCALE GENOMIC DNA]</scope>
    <source>
        <strain evidence="6 7">S5.1</strain>
    </source>
</reference>
<sequence>MGQGGFGIVEEVIGEDGLRYARKTLVVPPNLEVDQVKPRFEREVKYQSAISHNHVVHIFHHDLTANPPWFTMPLAQCSLLDEMMIDRTFSGDPRLALFSILAGLEEIHRLGYCHRDLKPHNVLKFEGPDGGIIYALSDFGLMAVGEEASSTLTPSGVGGGTPAYQAPECAVNFKRATARSDIYSFGALLHDIFAVNPKRLPHEQLTAPGDIGPVIERCTKRNAHRRYKDVAQLREALFDALNNYRFVYQSGEEQKVVELLSRDNLLPTEDEWDEVFDFLDATPDTGQPTMNVFQALRREHIDQLSQDDPDLMAALGQMFSDHCRKRSFNFDYCDVLAGKAQLFYEHGDIGLKASMAIGMLVLGLDHNRWFVERVFLFMAGPAAADPVVQRMIVEMSVLQIDFNEQFWRMTHSISVSKEALHPALQALVTDEP</sequence>
<dbReference type="InterPro" id="IPR011009">
    <property type="entry name" value="Kinase-like_dom_sf"/>
</dbReference>
<protein>
    <submittedName>
        <fullName evidence="6">Serine/threonine protein kinase</fullName>
    </submittedName>
</protein>
<dbReference type="PANTHER" id="PTHR43289:SF30">
    <property type="entry name" value="NON-SPECIFIC SERINE_THREONINE PROTEIN KINASE"/>
    <property type="match status" value="1"/>
</dbReference>
<dbReference type="InterPro" id="IPR000719">
    <property type="entry name" value="Prot_kinase_dom"/>
</dbReference>
<feature type="domain" description="Protein kinase" evidence="5">
    <location>
        <begin position="1"/>
        <end position="329"/>
    </location>
</feature>
<keyword evidence="4" id="KW-0067">ATP-binding</keyword>
<proteinExistence type="predicted"/>
<evidence type="ECO:0000256" key="2">
    <source>
        <dbReference type="ARBA" id="ARBA00022741"/>
    </source>
</evidence>
<accession>A0A502CG55</accession>
<dbReference type="CDD" id="cd14014">
    <property type="entry name" value="STKc_PknB_like"/>
    <property type="match status" value="1"/>
</dbReference>
<dbReference type="Pfam" id="PF00069">
    <property type="entry name" value="Pkinase"/>
    <property type="match status" value="1"/>
</dbReference>
<dbReference type="EMBL" id="RCZK01000008">
    <property type="protein sequence ID" value="TPG11968.1"/>
    <property type="molecule type" value="Genomic_DNA"/>
</dbReference>
<dbReference type="Proteomes" id="UP000318413">
    <property type="component" value="Unassembled WGS sequence"/>
</dbReference>
<evidence type="ECO:0000256" key="3">
    <source>
        <dbReference type="ARBA" id="ARBA00022777"/>
    </source>
</evidence>